<dbReference type="EMBL" id="MSIE01000049">
    <property type="protein sequence ID" value="OLF14770.1"/>
    <property type="molecule type" value="Genomic_DNA"/>
</dbReference>
<evidence type="ECO:0000313" key="1">
    <source>
        <dbReference type="EMBL" id="OLF14770.1"/>
    </source>
</evidence>
<comment type="caution">
    <text evidence="1">The sequence shown here is derived from an EMBL/GenBank/DDBJ whole genome shotgun (WGS) entry which is preliminary data.</text>
</comment>
<name>A0A1Q8CK79_9PSEU</name>
<evidence type="ECO:0000313" key="2">
    <source>
        <dbReference type="Proteomes" id="UP000185596"/>
    </source>
</evidence>
<protein>
    <recommendedName>
        <fullName evidence="3">NB-ARC domain-containing protein</fullName>
    </recommendedName>
</protein>
<organism evidence="1 2">
    <name type="scientific">Actinophytocola xanthii</name>
    <dbReference type="NCBI Taxonomy" id="1912961"/>
    <lineage>
        <taxon>Bacteria</taxon>
        <taxon>Bacillati</taxon>
        <taxon>Actinomycetota</taxon>
        <taxon>Actinomycetes</taxon>
        <taxon>Pseudonocardiales</taxon>
        <taxon>Pseudonocardiaceae</taxon>
    </lineage>
</organism>
<proteinExistence type="predicted"/>
<dbReference type="AlphaFoldDB" id="A0A1Q8CK79"/>
<keyword evidence="2" id="KW-1185">Reference proteome</keyword>
<gene>
    <name evidence="1" type="ORF">BU204_25525</name>
</gene>
<dbReference type="STRING" id="1912961.BU204_25525"/>
<dbReference type="Proteomes" id="UP000185596">
    <property type="component" value="Unassembled WGS sequence"/>
</dbReference>
<accession>A0A1Q8CK79</accession>
<sequence>MRPLLPGAGAGMVVVTSRDDLGGLVARDGAHRVDLDVLALADAVVLLENLGGAGRASAELARRCGRLPLALRVAALGGAAGGDGLGWLETGDPRTDLRTVFGWSYRALAERDPDAAGLFRALGHHRGEDFDVTTAATLRRTSAEHARRLLATLVRANLVRPSAGGRYLLPHLLGAYAVELSADSTRRSA</sequence>
<reference evidence="1 2" key="1">
    <citation type="submission" date="2016-12" db="EMBL/GenBank/DDBJ databases">
        <title>The draft genome sequence of Actinophytocola sp. 11-183.</title>
        <authorList>
            <person name="Wang W."/>
            <person name="Yuan L."/>
        </authorList>
    </citation>
    <scope>NUCLEOTIDE SEQUENCE [LARGE SCALE GENOMIC DNA]</scope>
    <source>
        <strain evidence="1 2">11-183</strain>
    </source>
</reference>
<evidence type="ECO:0008006" key="3">
    <source>
        <dbReference type="Google" id="ProtNLM"/>
    </source>
</evidence>